<gene>
    <name evidence="1" type="ORF">MtrunA17_Chr8g0371071</name>
</gene>
<dbReference type="Proteomes" id="UP000265566">
    <property type="component" value="Chromosome 8"/>
</dbReference>
<dbReference type="AlphaFoldDB" id="A0A396GND2"/>
<dbReference type="Gramene" id="rna48280">
    <property type="protein sequence ID" value="RHN41908.1"/>
    <property type="gene ID" value="gene48280"/>
</dbReference>
<dbReference type="EMBL" id="PSQE01000008">
    <property type="protein sequence ID" value="RHN41908.1"/>
    <property type="molecule type" value="Genomic_DNA"/>
</dbReference>
<proteinExistence type="predicted"/>
<protein>
    <submittedName>
        <fullName evidence="1">Uncharacterized protein</fullName>
    </submittedName>
</protein>
<organism evidence="1">
    <name type="scientific">Medicago truncatula</name>
    <name type="common">Barrel medic</name>
    <name type="synonym">Medicago tribuloides</name>
    <dbReference type="NCBI Taxonomy" id="3880"/>
    <lineage>
        <taxon>Eukaryota</taxon>
        <taxon>Viridiplantae</taxon>
        <taxon>Streptophyta</taxon>
        <taxon>Embryophyta</taxon>
        <taxon>Tracheophyta</taxon>
        <taxon>Spermatophyta</taxon>
        <taxon>Magnoliopsida</taxon>
        <taxon>eudicotyledons</taxon>
        <taxon>Gunneridae</taxon>
        <taxon>Pentapetalae</taxon>
        <taxon>rosids</taxon>
        <taxon>fabids</taxon>
        <taxon>Fabales</taxon>
        <taxon>Fabaceae</taxon>
        <taxon>Papilionoideae</taxon>
        <taxon>50 kb inversion clade</taxon>
        <taxon>NPAAA clade</taxon>
        <taxon>Hologalegina</taxon>
        <taxon>IRL clade</taxon>
        <taxon>Trifolieae</taxon>
        <taxon>Medicago</taxon>
    </lineage>
</organism>
<evidence type="ECO:0000313" key="1">
    <source>
        <dbReference type="EMBL" id="RHN41908.1"/>
    </source>
</evidence>
<sequence>MILAWRRICGFIHLGLEDVIGLKVNLISSLIYVVIPTVKSFYKRNSDLISHMVPHHFQLGKIILVFRKAITKQH</sequence>
<accession>A0A396GND2</accession>
<reference evidence="1" key="1">
    <citation type="journal article" date="2018" name="Nat. Plants">
        <title>Whole-genome landscape of Medicago truncatula symbiotic genes.</title>
        <authorList>
            <person name="Pecrix Y."/>
            <person name="Gamas P."/>
            <person name="Carrere S."/>
        </authorList>
    </citation>
    <scope>NUCLEOTIDE SEQUENCE</scope>
    <source>
        <tissue evidence="1">Leaves</tissue>
    </source>
</reference>
<comment type="caution">
    <text evidence="1">The sequence shown here is derived from an EMBL/GenBank/DDBJ whole genome shotgun (WGS) entry which is preliminary data.</text>
</comment>
<name>A0A396GND2_MEDTR</name>